<dbReference type="InterPro" id="IPR001264">
    <property type="entry name" value="Glyco_trans_51"/>
</dbReference>
<dbReference type="GO" id="GO:0009252">
    <property type="term" value="P:peptidoglycan biosynthetic process"/>
    <property type="evidence" value="ECO:0007669"/>
    <property type="project" value="InterPro"/>
</dbReference>
<keyword evidence="14" id="KW-1185">Reference proteome</keyword>
<dbReference type="InterPro" id="IPR001736">
    <property type="entry name" value="PLipase_D/transphosphatidylase"/>
</dbReference>
<protein>
    <recommendedName>
        <fullName evidence="10">peptidoglycan glycosyltransferase</fullName>
        <ecNumber evidence="10">2.4.99.28</ecNumber>
    </recommendedName>
</protein>
<evidence type="ECO:0000256" key="11">
    <source>
        <dbReference type="ARBA" id="ARBA00049902"/>
    </source>
</evidence>
<evidence type="ECO:0000256" key="9">
    <source>
        <dbReference type="ARBA" id="ARBA00023268"/>
    </source>
</evidence>
<dbReference type="InterPro" id="IPR012338">
    <property type="entry name" value="Beta-lactam/transpept-like"/>
</dbReference>
<dbReference type="InterPro" id="IPR050396">
    <property type="entry name" value="Glycosyltr_51/Transpeptidase"/>
</dbReference>
<dbReference type="PANTHER" id="PTHR32282">
    <property type="entry name" value="BINDING PROTEIN TRANSPEPTIDASE, PUTATIVE-RELATED"/>
    <property type="match status" value="1"/>
</dbReference>
<evidence type="ECO:0000256" key="6">
    <source>
        <dbReference type="ARBA" id="ARBA00022676"/>
    </source>
</evidence>
<dbReference type="InterPro" id="IPR001460">
    <property type="entry name" value="PCN-bd_Tpept"/>
</dbReference>
<dbReference type="InterPro" id="IPR036950">
    <property type="entry name" value="PBP_transglycosylase"/>
</dbReference>
<dbReference type="InterPro" id="IPR009647">
    <property type="entry name" value="PBP_C"/>
</dbReference>
<evidence type="ECO:0000256" key="10">
    <source>
        <dbReference type="ARBA" id="ARBA00044770"/>
    </source>
</evidence>
<keyword evidence="8" id="KW-0378">Hydrolase</keyword>
<dbReference type="SUPFAM" id="SSF56601">
    <property type="entry name" value="beta-lactamase/transpeptidase-like"/>
    <property type="match status" value="1"/>
</dbReference>
<dbReference type="Gene3D" id="3.40.710.10">
    <property type="entry name" value="DD-peptidase/beta-lactamase superfamily"/>
    <property type="match status" value="1"/>
</dbReference>
<evidence type="ECO:0000256" key="4">
    <source>
        <dbReference type="ARBA" id="ARBA00022645"/>
    </source>
</evidence>
<evidence type="ECO:0000259" key="12">
    <source>
        <dbReference type="PROSITE" id="PS50035"/>
    </source>
</evidence>
<keyword evidence="9" id="KW-0511">Multifunctional enzyme</keyword>
<evidence type="ECO:0000256" key="5">
    <source>
        <dbReference type="ARBA" id="ARBA00022670"/>
    </source>
</evidence>
<comment type="similarity">
    <text evidence="2">In the C-terminal section; belongs to the transpeptidase family.</text>
</comment>
<evidence type="ECO:0000256" key="7">
    <source>
        <dbReference type="ARBA" id="ARBA00022679"/>
    </source>
</evidence>
<dbReference type="SUPFAM" id="SSF53955">
    <property type="entry name" value="Lysozyme-like"/>
    <property type="match status" value="1"/>
</dbReference>
<dbReference type="EC" id="2.4.99.28" evidence="10"/>
<accession>A0A2S7STX4</accession>
<dbReference type="NCBIfam" id="TIGR02073">
    <property type="entry name" value="PBP_1c"/>
    <property type="match status" value="1"/>
</dbReference>
<comment type="catalytic activity">
    <reaction evidence="11">
        <text>[GlcNAc-(1-&gt;4)-Mur2Ac(oyl-L-Ala-gamma-D-Glu-L-Lys-D-Ala-D-Ala)](n)-di-trans,octa-cis-undecaprenyl diphosphate + beta-D-GlcNAc-(1-&gt;4)-Mur2Ac(oyl-L-Ala-gamma-D-Glu-L-Lys-D-Ala-D-Ala)-di-trans,octa-cis-undecaprenyl diphosphate = [GlcNAc-(1-&gt;4)-Mur2Ac(oyl-L-Ala-gamma-D-Glu-L-Lys-D-Ala-D-Ala)](n+1)-di-trans,octa-cis-undecaprenyl diphosphate + di-trans,octa-cis-undecaprenyl diphosphate + H(+)</text>
        <dbReference type="Rhea" id="RHEA:23708"/>
        <dbReference type="Rhea" id="RHEA-COMP:9602"/>
        <dbReference type="Rhea" id="RHEA-COMP:9603"/>
        <dbReference type="ChEBI" id="CHEBI:15378"/>
        <dbReference type="ChEBI" id="CHEBI:58405"/>
        <dbReference type="ChEBI" id="CHEBI:60033"/>
        <dbReference type="ChEBI" id="CHEBI:78435"/>
        <dbReference type="EC" id="2.4.99.28"/>
    </reaction>
</comment>
<dbReference type="GO" id="GO:0030288">
    <property type="term" value="C:outer membrane-bounded periplasmic space"/>
    <property type="evidence" value="ECO:0007669"/>
    <property type="project" value="TreeGrafter"/>
</dbReference>
<comment type="similarity">
    <text evidence="3">In the N-terminal section; belongs to the glycosyltransferase 51 family.</text>
</comment>
<proteinExistence type="inferred from homology"/>
<evidence type="ECO:0000313" key="14">
    <source>
        <dbReference type="Proteomes" id="UP000239872"/>
    </source>
</evidence>
<dbReference type="RefSeq" id="WP_105040080.1">
    <property type="nucleotide sequence ID" value="NZ_PPSL01000004.1"/>
</dbReference>
<dbReference type="InterPro" id="IPR023346">
    <property type="entry name" value="Lysozyme-like_dom_sf"/>
</dbReference>
<dbReference type="Pfam" id="PF00912">
    <property type="entry name" value="Transgly"/>
    <property type="match status" value="1"/>
</dbReference>
<keyword evidence="5" id="KW-0645">Protease</keyword>
<dbReference type="GO" id="GO:0006793">
    <property type="term" value="P:phosphorus metabolic process"/>
    <property type="evidence" value="ECO:0007669"/>
    <property type="project" value="UniProtKB-ARBA"/>
</dbReference>
<gene>
    <name evidence="13" type="primary">pbpC</name>
    <name evidence="13" type="ORF">CJD36_015340</name>
</gene>
<comment type="caution">
    <text evidence="13">The sequence shown here is derived from an EMBL/GenBank/DDBJ whole genome shotgun (WGS) entry which is preliminary data.</text>
</comment>
<dbReference type="PANTHER" id="PTHR32282:SF15">
    <property type="entry name" value="PENICILLIN-BINDING PROTEIN 1C"/>
    <property type="match status" value="1"/>
</dbReference>
<reference evidence="13 14" key="1">
    <citation type="submission" date="2018-01" db="EMBL/GenBank/DDBJ databases">
        <title>A novel member of the phylum Bacteroidetes isolated from glacier ice.</title>
        <authorList>
            <person name="Liu Q."/>
            <person name="Xin Y.-H."/>
        </authorList>
    </citation>
    <scope>NUCLEOTIDE SEQUENCE [LARGE SCALE GENOMIC DNA]</scope>
    <source>
        <strain evidence="13 14">RB1R16</strain>
    </source>
</reference>
<evidence type="ECO:0000256" key="1">
    <source>
        <dbReference type="ARBA" id="ARBA00004752"/>
    </source>
</evidence>
<keyword evidence="4" id="KW-0121">Carboxypeptidase</keyword>
<dbReference type="GO" id="GO:0008955">
    <property type="term" value="F:peptidoglycan glycosyltransferase activity"/>
    <property type="evidence" value="ECO:0007669"/>
    <property type="project" value="UniProtKB-EC"/>
</dbReference>
<evidence type="ECO:0000256" key="2">
    <source>
        <dbReference type="ARBA" id="ARBA00007090"/>
    </source>
</evidence>
<dbReference type="InterPro" id="IPR011815">
    <property type="entry name" value="PBP_1c"/>
</dbReference>
<keyword evidence="6" id="KW-0328">Glycosyltransferase</keyword>
<dbReference type="Pfam" id="PF00905">
    <property type="entry name" value="Transpeptidase"/>
    <property type="match status" value="1"/>
</dbReference>
<organism evidence="13 14">
    <name type="scientific">Flavipsychrobacter stenotrophus</name>
    <dbReference type="NCBI Taxonomy" id="2077091"/>
    <lineage>
        <taxon>Bacteria</taxon>
        <taxon>Pseudomonadati</taxon>
        <taxon>Bacteroidota</taxon>
        <taxon>Chitinophagia</taxon>
        <taxon>Chitinophagales</taxon>
        <taxon>Chitinophagaceae</taxon>
        <taxon>Flavipsychrobacter</taxon>
    </lineage>
</organism>
<keyword evidence="7" id="KW-0808">Transferase</keyword>
<sequence>MDSARIKKRLKKIVIRLVAGIGILLLLARLLPVNTDIAFAHVVEARDGTVLHAYLSKDRQWRMFTRLDEITPELRKAIVYKEDRHFYHHLGVNPLAVGRAFINNVFHLKRTSGASTITMQVARMLDPKQRSYFNKCLEMFCALQLELKYSKEEILQMYLNLVPYGSNIAGVKAASLLYFNKTPDHLSLAEITALSIIPNRPNSLVIGKDNDKIIQQRNKWLLRFKGDDLFPDGTINDALHEPLNAYRHSAPCAVPQFAIRVKGMYPTNLALRTTLDNKLQLKAEGIVTNYVNQLKLHNINNASVLIIDNKTHEVLAYIGSSDFGDKNNFGQVDGVKALRSPGSTLKPLLYGLCMDKGIITPRTMIADVPINIKGYSPENYDKNFHGNVTAEFALSHSLNIPAVKLLEDEGVSTFANVLGKAGFTSIAKSKNKIGLSLILGGCGVRLDEMTSLYSAFANDGVYFPLQYTLADSQQKRVQKDTTNKGITLLSQPANYMLTHILSELHRPDLPNAYDEAQGIPRIAWKTGTSYGRKDAWSIGYNKRYTIGVWLGNFSAAGVQELSGATTATPLLFQLFNAIDHKAANEWVEPPNSIGFRLVCTETGRIPNDNCTDQVMDYYIPGISSCQQCDHLTQTWISADEHYCYCTYCLPPNGYKTKLLPNIAPELAAYYKSMNIRFTERPPHNPACTHTLQGRGPIITSLTNGMTYIIENKAEQKLQLSCSVANDVKKVYWYINDRFYATADANQKLFFSADAAVLKISCSDDKGRNTNIEVKVKFM</sequence>
<dbReference type="Proteomes" id="UP000239872">
    <property type="component" value="Unassembled WGS sequence"/>
</dbReference>
<evidence type="ECO:0000256" key="3">
    <source>
        <dbReference type="ARBA" id="ARBA00007739"/>
    </source>
</evidence>
<dbReference type="EMBL" id="PPSL01000004">
    <property type="protein sequence ID" value="PQJ10071.1"/>
    <property type="molecule type" value="Genomic_DNA"/>
</dbReference>
<dbReference type="GO" id="GO:0008658">
    <property type="term" value="F:penicillin binding"/>
    <property type="evidence" value="ECO:0007669"/>
    <property type="project" value="InterPro"/>
</dbReference>
<evidence type="ECO:0000313" key="13">
    <source>
        <dbReference type="EMBL" id="PQJ10071.1"/>
    </source>
</evidence>
<dbReference type="GO" id="GO:0004180">
    <property type="term" value="F:carboxypeptidase activity"/>
    <property type="evidence" value="ECO:0007669"/>
    <property type="project" value="UniProtKB-KW"/>
</dbReference>
<dbReference type="GO" id="GO:0006508">
    <property type="term" value="P:proteolysis"/>
    <property type="evidence" value="ECO:0007669"/>
    <property type="project" value="UniProtKB-KW"/>
</dbReference>
<evidence type="ECO:0000256" key="8">
    <source>
        <dbReference type="ARBA" id="ARBA00022801"/>
    </source>
</evidence>
<comment type="pathway">
    <text evidence="1">Cell wall biogenesis; peptidoglycan biosynthesis.</text>
</comment>
<feature type="domain" description="PLD phosphodiesterase" evidence="12">
    <location>
        <begin position="296"/>
        <end position="327"/>
    </location>
</feature>
<dbReference type="AlphaFoldDB" id="A0A2S7STX4"/>
<dbReference type="OrthoDB" id="9766909at2"/>
<name>A0A2S7STX4_9BACT</name>
<dbReference type="Pfam" id="PF06832">
    <property type="entry name" value="BiPBP_C"/>
    <property type="match status" value="1"/>
</dbReference>
<dbReference type="PROSITE" id="PS50035">
    <property type="entry name" value="PLD"/>
    <property type="match status" value="1"/>
</dbReference>
<dbReference type="Gene3D" id="1.10.3810.10">
    <property type="entry name" value="Biosynthetic peptidoglycan transglycosylase-like"/>
    <property type="match status" value="1"/>
</dbReference>